<dbReference type="AlphaFoldDB" id="A0AAD9MC80"/>
<dbReference type="PANTHER" id="PTHR28280:SF1">
    <property type="entry name" value="SHUTTLING PRE-60S FACTOR ECM1"/>
    <property type="match status" value="1"/>
</dbReference>
<comment type="subcellular location">
    <subcellularLocation>
        <location evidence="2">Cytoplasm</location>
    </subcellularLocation>
    <subcellularLocation>
        <location evidence="1">Nucleus</location>
    </subcellularLocation>
</comment>
<evidence type="ECO:0000256" key="3">
    <source>
        <dbReference type="ARBA" id="ARBA00022448"/>
    </source>
</evidence>
<evidence type="ECO:0000256" key="7">
    <source>
        <dbReference type="SAM" id="MobiDB-lite"/>
    </source>
</evidence>
<dbReference type="InterPro" id="IPR053278">
    <property type="entry name" value="Pre-60S_factor_ECM1"/>
</dbReference>
<feature type="region of interest" description="Disordered" evidence="7">
    <location>
        <begin position="1"/>
        <end position="111"/>
    </location>
</feature>
<proteinExistence type="predicted"/>
<gene>
    <name evidence="8" type="ORF">P8C59_006147</name>
</gene>
<feature type="compositionally biased region" description="Basic residues" evidence="7">
    <location>
        <begin position="61"/>
        <end position="80"/>
    </location>
</feature>
<feature type="region of interest" description="Disordered" evidence="7">
    <location>
        <begin position="126"/>
        <end position="165"/>
    </location>
</feature>
<comment type="caution">
    <text evidence="8">The sequence shown here is derived from an EMBL/GenBank/DDBJ whole genome shotgun (WGS) entry which is preliminary data.</text>
</comment>
<evidence type="ECO:0000256" key="5">
    <source>
        <dbReference type="ARBA" id="ARBA00022517"/>
    </source>
</evidence>
<dbReference type="Proteomes" id="UP001217918">
    <property type="component" value="Unassembled WGS sequence"/>
</dbReference>
<evidence type="ECO:0000313" key="9">
    <source>
        <dbReference type="Proteomes" id="UP001217918"/>
    </source>
</evidence>
<feature type="compositionally biased region" description="Basic and acidic residues" evidence="7">
    <location>
        <begin position="29"/>
        <end position="38"/>
    </location>
</feature>
<evidence type="ECO:0000256" key="6">
    <source>
        <dbReference type="ARBA" id="ARBA00023242"/>
    </source>
</evidence>
<feature type="compositionally biased region" description="Acidic residues" evidence="7">
    <location>
        <begin position="148"/>
        <end position="157"/>
    </location>
</feature>
<evidence type="ECO:0000256" key="2">
    <source>
        <dbReference type="ARBA" id="ARBA00004496"/>
    </source>
</evidence>
<evidence type="ECO:0000256" key="4">
    <source>
        <dbReference type="ARBA" id="ARBA00022490"/>
    </source>
</evidence>
<dbReference type="GO" id="GO:0005737">
    <property type="term" value="C:cytoplasm"/>
    <property type="evidence" value="ECO:0007669"/>
    <property type="project" value="UniProtKB-SubCell"/>
</dbReference>
<keyword evidence="6" id="KW-0539">Nucleus</keyword>
<feature type="compositionally biased region" description="Basic and acidic residues" evidence="7">
    <location>
        <begin position="81"/>
        <end position="102"/>
    </location>
</feature>
<accession>A0AAD9MC80</accession>
<organism evidence="8 9">
    <name type="scientific">Phyllachora maydis</name>
    <dbReference type="NCBI Taxonomy" id="1825666"/>
    <lineage>
        <taxon>Eukaryota</taxon>
        <taxon>Fungi</taxon>
        <taxon>Dikarya</taxon>
        <taxon>Ascomycota</taxon>
        <taxon>Pezizomycotina</taxon>
        <taxon>Sordariomycetes</taxon>
        <taxon>Sordariomycetidae</taxon>
        <taxon>Phyllachorales</taxon>
        <taxon>Phyllachoraceae</taxon>
        <taxon>Phyllachora</taxon>
    </lineage>
</organism>
<evidence type="ECO:0000256" key="1">
    <source>
        <dbReference type="ARBA" id="ARBA00004123"/>
    </source>
</evidence>
<dbReference type="GO" id="GO:0005730">
    <property type="term" value="C:nucleolus"/>
    <property type="evidence" value="ECO:0007669"/>
    <property type="project" value="TreeGrafter"/>
</dbReference>
<keyword evidence="5" id="KW-0690">Ribosome biogenesis</keyword>
<keyword evidence="9" id="KW-1185">Reference proteome</keyword>
<keyword evidence="3" id="KW-0813">Transport</keyword>
<feature type="compositionally biased region" description="Low complexity" evidence="7">
    <location>
        <begin position="14"/>
        <end position="25"/>
    </location>
</feature>
<evidence type="ECO:0000313" key="8">
    <source>
        <dbReference type="EMBL" id="KAK2071744.1"/>
    </source>
</evidence>
<reference evidence="8" key="1">
    <citation type="journal article" date="2023" name="Mol. Plant Microbe Interact.">
        <title>Elucidating the Obligate Nature and Biological Capacity of an Invasive Fungal Corn Pathogen.</title>
        <authorList>
            <person name="MacCready J.S."/>
            <person name="Roggenkamp E.M."/>
            <person name="Gdanetz K."/>
            <person name="Chilvers M.I."/>
        </authorList>
    </citation>
    <scope>NUCLEOTIDE SEQUENCE</scope>
    <source>
        <strain evidence="8">PM02</strain>
    </source>
</reference>
<dbReference type="PANTHER" id="PTHR28280">
    <property type="entry name" value="SHUTTLING PRE-60S FACTOR ECM1"/>
    <property type="match status" value="1"/>
</dbReference>
<feature type="region of interest" description="Disordered" evidence="7">
    <location>
        <begin position="255"/>
        <end position="288"/>
    </location>
</feature>
<feature type="compositionally biased region" description="Basic residues" evidence="7">
    <location>
        <begin position="1"/>
        <end position="11"/>
    </location>
</feature>
<protein>
    <recommendedName>
        <fullName evidence="10">Ribosome biogenesis protein Alb1</fullName>
    </recommendedName>
</protein>
<dbReference type="Pfam" id="PF09135">
    <property type="entry name" value="Alb1"/>
    <property type="match status" value="1"/>
</dbReference>
<dbReference type="EMBL" id="JAQQPM010000005">
    <property type="protein sequence ID" value="KAK2071744.1"/>
    <property type="molecule type" value="Genomic_DNA"/>
</dbReference>
<feature type="compositionally biased region" description="Polar residues" evidence="7">
    <location>
        <begin position="257"/>
        <end position="269"/>
    </location>
</feature>
<name>A0AAD9MC80_9PEZI</name>
<dbReference type="GO" id="GO:0000055">
    <property type="term" value="P:ribosomal large subunit export from nucleus"/>
    <property type="evidence" value="ECO:0007669"/>
    <property type="project" value="TreeGrafter"/>
</dbReference>
<dbReference type="GO" id="GO:0030687">
    <property type="term" value="C:preribosome, large subunit precursor"/>
    <property type="evidence" value="ECO:0007669"/>
    <property type="project" value="TreeGrafter"/>
</dbReference>
<keyword evidence="4" id="KW-0963">Cytoplasm</keyword>
<evidence type="ECO:0008006" key="10">
    <source>
        <dbReference type="Google" id="ProtNLM"/>
    </source>
</evidence>
<sequence>MAKGRIQKKVKAPSAHSRAARRASSPGIDTDKSLKEARPPAPSVNERPAVLAVLNAGGVTKKARKHGRKAVLSSRARRRQEKSAERAEAVVERTAKKMERSKGQAKTLHMRRKAWDEVNDNLTAGTLGKRKRQTTSGQDRAEALGGDGTDEEMDGAEGDQSQPSAGVHAPLMAVDEGRLGSAMPKNAEEQMVSSLPSVKSHEASRACGHMARLCDMGILALLSSPPTTDNTSSGTPLAYVDAVLGFRLFSNVREGSLPSSSGRTNNQLPETGCAQLHSAGNRKARLNR</sequence>
<dbReference type="InterPro" id="IPR022784">
    <property type="entry name" value="Ribosome_bgen_Alb1"/>
</dbReference>